<dbReference type="AlphaFoldDB" id="G0NES8"/>
<feature type="signal peptide" evidence="1">
    <location>
        <begin position="1"/>
        <end position="19"/>
    </location>
</feature>
<sequence>MTTLNGLLMVLVLLHGAVSQAPSAITLSEKDEFLTLSIEEFLEKRNDDRRVFAFEDYIGDMNMLSYSKDIEDKIKQMPHNCSNITTPYGYRWFQTGGNEAARKWEEELFGFYRLNYFREDMDIKKWFNNAVFIEYLNPMIERIGCAKYECYYKDDNGGFTRYRSYTSLCVVTPSYKETFMKLTNAWPGKACRNKRVNIAGLCKEPIVKKQASQ</sequence>
<dbReference type="EMBL" id="GL379873">
    <property type="protein sequence ID" value="EGT58933.1"/>
    <property type="molecule type" value="Genomic_DNA"/>
</dbReference>
<dbReference type="HOGENOM" id="CLU_1295415_0_0_1"/>
<gene>
    <name evidence="2" type="ORF">CAEBREN_17356</name>
</gene>
<dbReference type="InParanoid" id="G0NES8"/>
<organism evidence="3">
    <name type="scientific">Caenorhabditis brenneri</name>
    <name type="common">Nematode worm</name>
    <dbReference type="NCBI Taxonomy" id="135651"/>
    <lineage>
        <taxon>Eukaryota</taxon>
        <taxon>Metazoa</taxon>
        <taxon>Ecdysozoa</taxon>
        <taxon>Nematoda</taxon>
        <taxon>Chromadorea</taxon>
        <taxon>Rhabditida</taxon>
        <taxon>Rhabditina</taxon>
        <taxon>Rhabditomorpha</taxon>
        <taxon>Rhabditoidea</taxon>
        <taxon>Rhabditidae</taxon>
        <taxon>Peloderinae</taxon>
        <taxon>Caenorhabditis</taxon>
    </lineage>
</organism>
<reference evidence="3" key="1">
    <citation type="submission" date="2011-07" db="EMBL/GenBank/DDBJ databases">
        <authorList>
            <consortium name="Caenorhabditis brenneri Sequencing and Analysis Consortium"/>
            <person name="Wilson R.K."/>
        </authorList>
    </citation>
    <scope>NUCLEOTIDE SEQUENCE [LARGE SCALE GENOMIC DNA]</scope>
    <source>
        <strain evidence="3">PB2801</strain>
    </source>
</reference>
<evidence type="ECO:0000256" key="1">
    <source>
        <dbReference type="SAM" id="SignalP"/>
    </source>
</evidence>
<keyword evidence="1" id="KW-0732">Signal</keyword>
<dbReference type="Proteomes" id="UP000008068">
    <property type="component" value="Unassembled WGS sequence"/>
</dbReference>
<feature type="chain" id="PRO_5003405639" description="SCP domain-containing protein" evidence="1">
    <location>
        <begin position="20"/>
        <end position="213"/>
    </location>
</feature>
<name>G0NES8_CAEBE</name>
<evidence type="ECO:0000313" key="3">
    <source>
        <dbReference type="Proteomes" id="UP000008068"/>
    </source>
</evidence>
<evidence type="ECO:0000313" key="2">
    <source>
        <dbReference type="EMBL" id="EGT58933.1"/>
    </source>
</evidence>
<evidence type="ECO:0008006" key="4">
    <source>
        <dbReference type="Google" id="ProtNLM"/>
    </source>
</evidence>
<keyword evidence="3" id="KW-1185">Reference proteome</keyword>
<protein>
    <recommendedName>
        <fullName evidence="4">SCP domain-containing protein</fullName>
    </recommendedName>
</protein>
<dbReference type="Gene3D" id="3.40.33.10">
    <property type="entry name" value="CAP"/>
    <property type="match status" value="1"/>
</dbReference>
<dbReference type="InterPro" id="IPR035940">
    <property type="entry name" value="CAP_sf"/>
</dbReference>
<proteinExistence type="predicted"/>
<accession>G0NES8</accession>